<dbReference type="InterPro" id="IPR002591">
    <property type="entry name" value="Phosphodiest/P_Trfase"/>
</dbReference>
<keyword evidence="2" id="KW-1185">Reference proteome</keyword>
<dbReference type="AlphaFoldDB" id="F0JER3"/>
<dbReference type="RefSeq" id="WP_014320976.1">
    <property type="nucleotide sequence ID" value="NC_016803.1"/>
</dbReference>
<gene>
    <name evidence="1" type="ORF">DND132_0331</name>
</gene>
<dbReference type="eggNOG" id="COG3379">
    <property type="taxonomic scope" value="Bacteria"/>
</dbReference>
<dbReference type="SUPFAM" id="SSF53649">
    <property type="entry name" value="Alkaline phosphatase-like"/>
    <property type="match status" value="1"/>
</dbReference>
<name>F0JER3_9BACT</name>
<dbReference type="Gene3D" id="3.40.720.10">
    <property type="entry name" value="Alkaline Phosphatase, subunit A"/>
    <property type="match status" value="1"/>
</dbReference>
<dbReference type="Pfam" id="PF01663">
    <property type="entry name" value="Phosphodiest"/>
    <property type="match status" value="1"/>
</dbReference>
<dbReference type="STRING" id="641491.DND132_0331"/>
<dbReference type="KEGG" id="ddn:DND132_0331"/>
<dbReference type="OrthoDB" id="9771966at2"/>
<organism evidence="1 2">
    <name type="scientific">Pseudodesulfovibrio mercurii</name>
    <dbReference type="NCBI Taxonomy" id="641491"/>
    <lineage>
        <taxon>Bacteria</taxon>
        <taxon>Pseudomonadati</taxon>
        <taxon>Thermodesulfobacteriota</taxon>
        <taxon>Desulfovibrionia</taxon>
        <taxon>Desulfovibrionales</taxon>
        <taxon>Desulfovibrionaceae</taxon>
    </lineage>
</organism>
<proteinExistence type="predicted"/>
<evidence type="ECO:0000313" key="1">
    <source>
        <dbReference type="EMBL" id="EGB13548.1"/>
    </source>
</evidence>
<dbReference type="InterPro" id="IPR017850">
    <property type="entry name" value="Alkaline_phosphatase_core_sf"/>
</dbReference>
<dbReference type="Proteomes" id="UP000007845">
    <property type="component" value="Chromosome"/>
</dbReference>
<dbReference type="HOGENOM" id="CLU_024306_1_0_7"/>
<evidence type="ECO:0000313" key="2">
    <source>
        <dbReference type="Proteomes" id="UP000007845"/>
    </source>
</evidence>
<reference evidence="1 2" key="1">
    <citation type="journal article" date="2011" name="J. Bacteriol.">
        <title>Genome sequence of the mercury-methylating strain Desulfovibrio desulfuricans ND132.</title>
        <authorList>
            <person name="Brown S.D."/>
            <person name="Gilmour C.C."/>
            <person name="Kucken A.M."/>
            <person name="Wall J.D."/>
            <person name="Elias D.A."/>
            <person name="Brandt C.C."/>
            <person name="Podar M."/>
            <person name="Chertkov O."/>
            <person name="Held B."/>
            <person name="Bruce D.C."/>
            <person name="Detter J.C."/>
            <person name="Tapia R."/>
            <person name="Han C.S."/>
            <person name="Goodwin L.A."/>
            <person name="Cheng J.F."/>
            <person name="Pitluck S."/>
            <person name="Woyke T."/>
            <person name="Mikhailova N."/>
            <person name="Ivanova N.N."/>
            <person name="Han J."/>
            <person name="Lucas S."/>
            <person name="Lapidus A.L."/>
            <person name="Land M.L."/>
            <person name="Hauser L.J."/>
            <person name="Palumbo A.V."/>
        </authorList>
    </citation>
    <scope>NUCLEOTIDE SEQUENCE [LARGE SCALE GENOMIC DNA]</scope>
    <source>
        <strain evidence="1 2">ND132</strain>
    </source>
</reference>
<accession>F0JER3</accession>
<sequence length="432" mass="47911">MSLFLPSEPRSRLVVLGLDGLPLNLARTLGASLPNLRRLAGDAVTVRAELPELSPVNWTSVATGEGPEGHGVFGFSHLDPRTYGLRVTQATDETCPTVFDRLGERGLVSRVVNLPNTYPARPLRGMLVAGFVAPDLRGAAYPPFLAARLGEAGYKLEADTTRGRTDPAYLLDELRETLKSRLTALDMLWPDLGWDLFVHVFTETDRLFHFLMDAVVRPELPAHFECLRFLADWDHALGRFLARYDALPEPKRLLVVADHGFTELTTEVSLNTWLMRAGLLSLSGAPDDEWDASKITPESKAFALDPGRIYLHERRRFARGTVLPGEREGLLARIIDGLMALKYEGAPVLRAVHRGTAFYPGSASDQCPDLVCEPRPGFDLKAKFDRWNIFGLHGRTGTHTVDGAIFADTRGARPERMRDVGRIILQHFDITG</sequence>
<dbReference type="EMBL" id="CP003220">
    <property type="protein sequence ID" value="EGB13548.1"/>
    <property type="molecule type" value="Genomic_DNA"/>
</dbReference>
<protein>
    <submittedName>
        <fullName evidence="1">Type I phosphodiesterase/nucleotide pyrophosphatase</fullName>
    </submittedName>
</protein>